<dbReference type="GO" id="GO:0046872">
    <property type="term" value="F:metal ion binding"/>
    <property type="evidence" value="ECO:0007669"/>
    <property type="project" value="UniProtKB-KW"/>
</dbReference>
<feature type="region of interest" description="Disordered" evidence="11">
    <location>
        <begin position="276"/>
        <end position="301"/>
    </location>
</feature>
<keyword evidence="7" id="KW-0460">Magnesium</keyword>
<proteinExistence type="inferred from homology"/>
<evidence type="ECO:0000256" key="7">
    <source>
        <dbReference type="ARBA" id="ARBA00022842"/>
    </source>
</evidence>
<dbReference type="GO" id="GO:0004326">
    <property type="term" value="F:tetrahydrofolylpolyglutamate synthase activity"/>
    <property type="evidence" value="ECO:0007669"/>
    <property type="project" value="UniProtKB-EC"/>
</dbReference>
<dbReference type="Proteomes" id="UP000823883">
    <property type="component" value="Unassembled WGS sequence"/>
</dbReference>
<evidence type="ECO:0000256" key="10">
    <source>
        <dbReference type="PIRNR" id="PIRNR001563"/>
    </source>
</evidence>
<dbReference type="SUPFAM" id="SSF53244">
    <property type="entry name" value="MurD-like peptide ligases, peptide-binding domain"/>
    <property type="match status" value="1"/>
</dbReference>
<dbReference type="Pfam" id="PF08245">
    <property type="entry name" value="Mur_ligase_M"/>
    <property type="match status" value="1"/>
</dbReference>
<comment type="catalytic activity">
    <reaction evidence="9">
        <text>(6S)-5,6,7,8-tetrahydrofolyl-(gamma-L-Glu)(n) + L-glutamate + ATP = (6S)-5,6,7,8-tetrahydrofolyl-(gamma-L-Glu)(n+1) + ADP + phosphate + H(+)</text>
        <dbReference type="Rhea" id="RHEA:10580"/>
        <dbReference type="Rhea" id="RHEA-COMP:14738"/>
        <dbReference type="Rhea" id="RHEA-COMP:14740"/>
        <dbReference type="ChEBI" id="CHEBI:15378"/>
        <dbReference type="ChEBI" id="CHEBI:29985"/>
        <dbReference type="ChEBI" id="CHEBI:30616"/>
        <dbReference type="ChEBI" id="CHEBI:43474"/>
        <dbReference type="ChEBI" id="CHEBI:141005"/>
        <dbReference type="ChEBI" id="CHEBI:456216"/>
        <dbReference type="EC" id="6.3.2.17"/>
    </reaction>
</comment>
<dbReference type="InterPro" id="IPR013221">
    <property type="entry name" value="Mur_ligase_cen"/>
</dbReference>
<evidence type="ECO:0000259" key="13">
    <source>
        <dbReference type="Pfam" id="PF08245"/>
    </source>
</evidence>
<dbReference type="InterPro" id="IPR036565">
    <property type="entry name" value="Mur-like_cat_sf"/>
</dbReference>
<evidence type="ECO:0000256" key="11">
    <source>
        <dbReference type="SAM" id="MobiDB-lite"/>
    </source>
</evidence>
<comment type="similarity">
    <text evidence="1 10">Belongs to the folylpolyglutamate synthase family.</text>
</comment>
<dbReference type="Gene3D" id="3.40.1190.10">
    <property type="entry name" value="Mur-like, catalytic domain"/>
    <property type="match status" value="1"/>
</dbReference>
<feature type="domain" description="Mur ligase C-terminal" evidence="12">
    <location>
        <begin position="308"/>
        <end position="428"/>
    </location>
</feature>
<evidence type="ECO:0000313" key="14">
    <source>
        <dbReference type="EMBL" id="HJC48212.1"/>
    </source>
</evidence>
<gene>
    <name evidence="14" type="ORF">IAA04_09195</name>
</gene>
<evidence type="ECO:0000256" key="6">
    <source>
        <dbReference type="ARBA" id="ARBA00022840"/>
    </source>
</evidence>
<reference evidence="14" key="2">
    <citation type="submission" date="2021-04" db="EMBL/GenBank/DDBJ databases">
        <authorList>
            <person name="Gilroy R."/>
        </authorList>
    </citation>
    <scope>NUCLEOTIDE SEQUENCE</scope>
    <source>
        <strain evidence="14">CHK183-5548</strain>
    </source>
</reference>
<dbReference type="Pfam" id="PF02875">
    <property type="entry name" value="Mur_ligase_C"/>
    <property type="match status" value="1"/>
</dbReference>
<organism evidence="14 15">
    <name type="scientific">Candidatus Lachnoclostridium pullistercoris</name>
    <dbReference type="NCBI Taxonomy" id="2838632"/>
    <lineage>
        <taxon>Bacteria</taxon>
        <taxon>Bacillati</taxon>
        <taxon>Bacillota</taxon>
        <taxon>Clostridia</taxon>
        <taxon>Lachnospirales</taxon>
        <taxon>Lachnospiraceae</taxon>
    </lineage>
</organism>
<dbReference type="PROSITE" id="PS01011">
    <property type="entry name" value="FOLYLPOLYGLU_SYNT_1"/>
    <property type="match status" value="1"/>
</dbReference>
<evidence type="ECO:0000256" key="9">
    <source>
        <dbReference type="ARBA" id="ARBA00047493"/>
    </source>
</evidence>
<dbReference type="NCBIfam" id="TIGR01499">
    <property type="entry name" value="folC"/>
    <property type="match status" value="1"/>
</dbReference>
<evidence type="ECO:0000259" key="12">
    <source>
        <dbReference type="Pfam" id="PF02875"/>
    </source>
</evidence>
<dbReference type="PANTHER" id="PTHR11136">
    <property type="entry name" value="FOLYLPOLYGLUTAMATE SYNTHASE-RELATED"/>
    <property type="match status" value="1"/>
</dbReference>
<dbReference type="GO" id="GO:0008841">
    <property type="term" value="F:dihydrofolate synthase activity"/>
    <property type="evidence" value="ECO:0007669"/>
    <property type="project" value="TreeGrafter"/>
</dbReference>
<dbReference type="InterPro" id="IPR001645">
    <property type="entry name" value="Folylpolyglutamate_synth"/>
</dbReference>
<keyword evidence="6 10" id="KW-0067">ATP-binding</keyword>
<protein>
    <recommendedName>
        <fullName evidence="2">tetrahydrofolate synthase</fullName>
        <ecNumber evidence="2">6.3.2.17</ecNumber>
    </recommendedName>
    <alternativeName>
        <fullName evidence="8">Tetrahydrofolylpolyglutamate synthase</fullName>
    </alternativeName>
</protein>
<evidence type="ECO:0000256" key="5">
    <source>
        <dbReference type="ARBA" id="ARBA00022741"/>
    </source>
</evidence>
<evidence type="ECO:0000256" key="2">
    <source>
        <dbReference type="ARBA" id="ARBA00013025"/>
    </source>
</evidence>
<evidence type="ECO:0000256" key="8">
    <source>
        <dbReference type="ARBA" id="ARBA00030592"/>
    </source>
</evidence>
<dbReference type="Gene3D" id="3.90.190.20">
    <property type="entry name" value="Mur ligase, C-terminal domain"/>
    <property type="match status" value="1"/>
</dbReference>
<keyword evidence="4" id="KW-0479">Metal-binding</keyword>
<accession>A0A9D2PCN0</accession>
<dbReference type="PIRSF" id="PIRSF001563">
    <property type="entry name" value="Folylpolyglu_synth"/>
    <property type="match status" value="1"/>
</dbReference>
<evidence type="ECO:0000256" key="1">
    <source>
        <dbReference type="ARBA" id="ARBA00008276"/>
    </source>
</evidence>
<dbReference type="InterPro" id="IPR036615">
    <property type="entry name" value="Mur_ligase_C_dom_sf"/>
</dbReference>
<dbReference type="EC" id="6.3.2.17" evidence="2"/>
<evidence type="ECO:0000256" key="3">
    <source>
        <dbReference type="ARBA" id="ARBA00022598"/>
    </source>
</evidence>
<dbReference type="EMBL" id="DWWL01000058">
    <property type="protein sequence ID" value="HJC48212.1"/>
    <property type="molecule type" value="Genomic_DNA"/>
</dbReference>
<evidence type="ECO:0000256" key="4">
    <source>
        <dbReference type="ARBA" id="ARBA00022723"/>
    </source>
</evidence>
<dbReference type="PANTHER" id="PTHR11136:SF0">
    <property type="entry name" value="DIHYDROFOLATE SYNTHETASE-RELATED"/>
    <property type="match status" value="1"/>
</dbReference>
<dbReference type="InterPro" id="IPR018109">
    <property type="entry name" value="Folylpolyglutamate_synth_CS"/>
</dbReference>
<reference evidence="14" key="1">
    <citation type="journal article" date="2021" name="PeerJ">
        <title>Extensive microbial diversity within the chicken gut microbiome revealed by metagenomics and culture.</title>
        <authorList>
            <person name="Gilroy R."/>
            <person name="Ravi A."/>
            <person name="Getino M."/>
            <person name="Pursley I."/>
            <person name="Horton D.L."/>
            <person name="Alikhan N.F."/>
            <person name="Baker D."/>
            <person name="Gharbi K."/>
            <person name="Hall N."/>
            <person name="Watson M."/>
            <person name="Adriaenssens E.M."/>
            <person name="Foster-Nyarko E."/>
            <person name="Jarju S."/>
            <person name="Secka A."/>
            <person name="Antonio M."/>
            <person name="Oren A."/>
            <person name="Chaudhuri R.R."/>
            <person name="La Ragione R."/>
            <person name="Hildebrand F."/>
            <person name="Pallen M.J."/>
        </authorList>
    </citation>
    <scope>NUCLEOTIDE SEQUENCE</scope>
    <source>
        <strain evidence="14">CHK183-5548</strain>
    </source>
</reference>
<dbReference type="AlphaFoldDB" id="A0A9D2PCN0"/>
<dbReference type="GO" id="GO:0005829">
    <property type="term" value="C:cytosol"/>
    <property type="evidence" value="ECO:0007669"/>
    <property type="project" value="TreeGrafter"/>
</dbReference>
<evidence type="ECO:0000313" key="15">
    <source>
        <dbReference type="Proteomes" id="UP000823883"/>
    </source>
</evidence>
<sequence>MEDAREYLLRIPTFAGKKHSLSEAGAFFEELQCPFPGAVVHVAGTNGKGSVCAFLSSILRASGFHVGTFTSPHLTDIRERICLDGEMIDETAFQRSFEQVFSVWKRMEERGMTHPTFFEYLFYMAAVWFQEVKPDVVILETGMGGRRDVTNLCRPDLSVITSISLDHMAYLGNTVEEIAAEKAGIIKAGVPLVFDGNDSRAADVIRREAESAGVLFQDVREEKPSVSWAGSFPEIGTFFEGVPVKAVLPFPAQYQVWNGVLAVRAAEFLQRKMGWREDGPRQENPASPGHRVSAGSVERGLESARHAGRMEEVLPGVFFDGAHNRDGIRAFAQAAARIAEERKRPVHLLFSAVSDKEYRAMAVTLAADLKPVRITVAGMESSRGLSTEAMKEAFRAAGYEAESRDSAEEAFACAMKERGGDLLFAVGSLYFIGELKKCLREENI</sequence>
<keyword evidence="5 10" id="KW-0547">Nucleotide-binding</keyword>
<comment type="caution">
    <text evidence="14">The sequence shown here is derived from an EMBL/GenBank/DDBJ whole genome shotgun (WGS) entry which is preliminary data.</text>
</comment>
<dbReference type="SUPFAM" id="SSF53623">
    <property type="entry name" value="MurD-like peptide ligases, catalytic domain"/>
    <property type="match status" value="1"/>
</dbReference>
<name>A0A9D2PCN0_9FIRM</name>
<dbReference type="InterPro" id="IPR004101">
    <property type="entry name" value="Mur_ligase_C"/>
</dbReference>
<keyword evidence="3 10" id="KW-0436">Ligase</keyword>
<feature type="domain" description="Mur ligase central" evidence="13">
    <location>
        <begin position="42"/>
        <end position="262"/>
    </location>
</feature>
<dbReference type="GO" id="GO:0005524">
    <property type="term" value="F:ATP binding"/>
    <property type="evidence" value="ECO:0007669"/>
    <property type="project" value="UniProtKB-KW"/>
</dbReference>